<dbReference type="HOGENOM" id="CLU_043459_0_1_1"/>
<evidence type="ECO:0000256" key="2">
    <source>
        <dbReference type="ARBA" id="ARBA00006213"/>
    </source>
</evidence>
<reference evidence="9" key="1">
    <citation type="journal article" date="2013" name="Science">
        <title>The Amborella genome and the evolution of flowering plants.</title>
        <authorList>
            <consortium name="Amborella Genome Project"/>
        </authorList>
    </citation>
    <scope>NUCLEOTIDE SEQUENCE [LARGE SCALE GENOMIC DNA]</scope>
</reference>
<dbReference type="OrthoDB" id="683622at2759"/>
<dbReference type="eggNOG" id="ENOG502QVXU">
    <property type="taxonomic scope" value="Eukaryota"/>
</dbReference>
<evidence type="ECO:0000256" key="1">
    <source>
        <dbReference type="ARBA" id="ARBA00004141"/>
    </source>
</evidence>
<dbReference type="PANTHER" id="PTHR31376:SF3">
    <property type="entry name" value="PURINE PERMEASE 4-RELATED"/>
    <property type="match status" value="1"/>
</dbReference>
<dbReference type="OMA" id="LGPKAYW"/>
<feature type="transmembrane region" description="Helical" evidence="7">
    <location>
        <begin position="301"/>
        <end position="319"/>
    </location>
</feature>
<dbReference type="InterPro" id="IPR030182">
    <property type="entry name" value="PUP_plant"/>
</dbReference>
<dbReference type="Pfam" id="PF16913">
    <property type="entry name" value="PUNUT"/>
    <property type="match status" value="1"/>
</dbReference>
<evidence type="ECO:0000313" key="8">
    <source>
        <dbReference type="EMBL" id="ERN20530.1"/>
    </source>
</evidence>
<dbReference type="InterPro" id="IPR037185">
    <property type="entry name" value="EmrE-like"/>
</dbReference>
<keyword evidence="4 7" id="KW-0812">Transmembrane</keyword>
<dbReference type="STRING" id="13333.U5DEA8"/>
<keyword evidence="3 7" id="KW-0813">Transport</keyword>
<dbReference type="Proteomes" id="UP000017836">
    <property type="component" value="Unassembled WGS sequence"/>
</dbReference>
<accession>U5DEA8</accession>
<organism evidence="8 9">
    <name type="scientific">Amborella trichopoda</name>
    <dbReference type="NCBI Taxonomy" id="13333"/>
    <lineage>
        <taxon>Eukaryota</taxon>
        <taxon>Viridiplantae</taxon>
        <taxon>Streptophyta</taxon>
        <taxon>Embryophyta</taxon>
        <taxon>Tracheophyta</taxon>
        <taxon>Spermatophyta</taxon>
        <taxon>Magnoliopsida</taxon>
        <taxon>Amborellales</taxon>
        <taxon>Amborellaceae</taxon>
        <taxon>Amborella</taxon>
    </lineage>
</organism>
<dbReference type="AlphaFoldDB" id="U5DEA8"/>
<feature type="transmembrane region" description="Helical" evidence="7">
    <location>
        <begin position="125"/>
        <end position="150"/>
    </location>
</feature>
<evidence type="ECO:0000256" key="3">
    <source>
        <dbReference type="ARBA" id="ARBA00022448"/>
    </source>
</evidence>
<dbReference type="EMBL" id="KI392059">
    <property type="protein sequence ID" value="ERN20530.1"/>
    <property type="molecule type" value="Genomic_DNA"/>
</dbReference>
<name>U5DEA8_AMBTC</name>
<evidence type="ECO:0000256" key="5">
    <source>
        <dbReference type="ARBA" id="ARBA00022989"/>
    </source>
</evidence>
<evidence type="ECO:0000256" key="7">
    <source>
        <dbReference type="RuleBase" id="RU368015"/>
    </source>
</evidence>
<dbReference type="GO" id="GO:0005345">
    <property type="term" value="F:purine nucleobase transmembrane transporter activity"/>
    <property type="evidence" value="ECO:0007669"/>
    <property type="project" value="UniProtKB-UniRule"/>
</dbReference>
<feature type="transmembrane region" description="Helical" evidence="7">
    <location>
        <begin position="157"/>
        <end position="175"/>
    </location>
</feature>
<evidence type="ECO:0000313" key="9">
    <source>
        <dbReference type="Proteomes" id="UP000017836"/>
    </source>
</evidence>
<keyword evidence="6 7" id="KW-0472">Membrane</keyword>
<gene>
    <name evidence="8" type="ORF">AMTR_s00068p00197770</name>
</gene>
<keyword evidence="5 7" id="KW-1133">Transmembrane helix</keyword>
<comment type="subcellular location">
    <subcellularLocation>
        <location evidence="1 7">Membrane</location>
        <topology evidence="1 7">Multi-pass membrane protein</topology>
    </subcellularLocation>
</comment>
<feature type="transmembrane region" description="Helical" evidence="7">
    <location>
        <begin position="325"/>
        <end position="343"/>
    </location>
</feature>
<keyword evidence="9" id="KW-1185">Reference proteome</keyword>
<feature type="transmembrane region" description="Helical" evidence="7">
    <location>
        <begin position="101"/>
        <end position="119"/>
    </location>
</feature>
<evidence type="ECO:0000256" key="6">
    <source>
        <dbReference type="ARBA" id="ARBA00023136"/>
    </source>
</evidence>
<feature type="transmembrane region" description="Helical" evidence="7">
    <location>
        <begin position="222"/>
        <end position="248"/>
    </location>
</feature>
<proteinExistence type="inferred from homology"/>
<evidence type="ECO:0000256" key="4">
    <source>
        <dbReference type="ARBA" id="ARBA00022692"/>
    </source>
</evidence>
<feature type="transmembrane region" description="Helical" evidence="7">
    <location>
        <begin position="30"/>
        <end position="56"/>
    </location>
</feature>
<feature type="transmembrane region" description="Helical" evidence="7">
    <location>
        <begin position="68"/>
        <end position="89"/>
    </location>
</feature>
<dbReference type="Gramene" id="ERN20530">
    <property type="protein sequence ID" value="ERN20530"/>
    <property type="gene ID" value="AMTR_s00068p00197770"/>
</dbReference>
<dbReference type="GO" id="GO:0022857">
    <property type="term" value="F:transmembrane transporter activity"/>
    <property type="evidence" value="ECO:0000318"/>
    <property type="project" value="GO_Central"/>
</dbReference>
<dbReference type="PANTHER" id="PTHR31376">
    <property type="entry name" value="OS09G0467300 PROTEIN-RELATED"/>
    <property type="match status" value="1"/>
</dbReference>
<comment type="similarity">
    <text evidence="2 7">Belongs to the purine permeases (TC 2.A.7.14) family.</text>
</comment>
<dbReference type="SUPFAM" id="SSF103481">
    <property type="entry name" value="Multidrug resistance efflux transporter EmrE"/>
    <property type="match status" value="1"/>
</dbReference>
<dbReference type="KEGG" id="atr:18448947"/>
<feature type="transmembrane region" description="Helical" evidence="7">
    <location>
        <begin position="187"/>
        <end position="210"/>
    </location>
</feature>
<protein>
    <recommendedName>
        <fullName evidence="7">Probable purine permease</fullName>
    </recommendedName>
</protein>
<dbReference type="GO" id="GO:0016020">
    <property type="term" value="C:membrane"/>
    <property type="evidence" value="ECO:0007669"/>
    <property type="project" value="UniProtKB-SubCell"/>
</dbReference>
<sequence>MDILLPNQEEVVESGSRATQAQIKRSGLSYWLLFASNCAALVLGSISASMLSRFYFMHGGSSRWLSTWVQSIGFPLLLMPIYLSHLTGHSPRPFSLFTPKLLYACFGLGLLIGINNFLYSWGISYISVTTASLLLSTQLAFNAIFSFVLVKQKISFPSMNCIVLLTSSSILLALSSSQDMPKGVTKFQYILGFLSTLGAAGLFAIYLPLMEMVYKKLTSIKFTYALVMEMQLVMSISATLFATIGMVGDGAFREMREEANGKFELGRLSYILTVVGGVISWQFCFMATTGLIFLTTSLMCGICMSALLPLIVVAGAVIFKDDFSGEKWISTVLCMWGFFSYLYGERKKNQEVVGLKRENGERDRGRSMELHDIEGL</sequence>
<dbReference type="GO" id="GO:0015211">
    <property type="term" value="F:purine nucleoside transmembrane transporter activity"/>
    <property type="evidence" value="ECO:0007669"/>
    <property type="project" value="UniProtKB-UniRule"/>
</dbReference>
<feature type="transmembrane region" description="Helical" evidence="7">
    <location>
        <begin position="268"/>
        <end position="294"/>
    </location>
</feature>